<dbReference type="Proteomes" id="UP000029843">
    <property type="component" value="Unassembled WGS sequence"/>
</dbReference>
<sequence length="620" mass="67005" precursor="true">MLNNNHKIKPLALVVAMAFSASSAHAVDFNFGEDDDILLQINSQLDIGSSWRLGDADPRFIGKTNGGTGATSTTDDGNLNYGKHDAYSQIIKGVHDIQLSKGDFGAFVRFKYWYDYALKEGDVNHGNSGNAYVPNTPLSDDGFENNTKFSGATLLDAYVYASFDLGETPVDIRLGRQVVSWGESTFIQGGMNSSNPFDVAALRRPGADLKEGILPVGMLYGNVGLTENLSVEAFYQYEWEKTQIDGCGTYFSGADFAATGCNYVSVGPLGDQAGLAGGFAAERKADVEPDDGGQYGLAARYYAEALNDTEFGIYYMNIHSRLPLINTVRTNIPPTYAEITGDDIANSPVFVPKALDPTGGAFSAQNPGYDIEFPEDLKFYGVSFATNVGGVALSGEASYKPDTPIQISGPELLNGTLSEAPFLRFTPRVTAVGYGEEVKGWDEFDVTQLQMTAIQFFENTMGASRFTLIAEVGMILTDGVEDSDQHYGRNSVFGLGDFGGDSAFNCTNLIGAGVLSGDCRTDGFVTDSAWGYRMRGVWQYSDVFAGISLKPTLSWAHDVSGYSPDPGQQFHEGRKNLGFSLEASYQQKYTVTVGYNNYSGGSHNILEDKDLVSLSFGISY</sequence>
<evidence type="ECO:0000313" key="2">
    <source>
        <dbReference type="EMBL" id="KGJ90806.1"/>
    </source>
</evidence>
<dbReference type="InterPro" id="IPR010727">
    <property type="entry name" value="DUF1302"/>
</dbReference>
<organism evidence="2 3">
    <name type="scientific">Colwellia psychrerythraea</name>
    <name type="common">Vibrio psychroerythus</name>
    <dbReference type="NCBI Taxonomy" id="28229"/>
    <lineage>
        <taxon>Bacteria</taxon>
        <taxon>Pseudomonadati</taxon>
        <taxon>Pseudomonadota</taxon>
        <taxon>Gammaproteobacteria</taxon>
        <taxon>Alteromonadales</taxon>
        <taxon>Colwelliaceae</taxon>
        <taxon>Colwellia</taxon>
    </lineage>
</organism>
<evidence type="ECO:0000256" key="1">
    <source>
        <dbReference type="SAM" id="SignalP"/>
    </source>
</evidence>
<dbReference type="RefSeq" id="WP_033094239.1">
    <property type="nucleotide sequence ID" value="NZ_JQED01000031.1"/>
</dbReference>
<dbReference type="Pfam" id="PF06980">
    <property type="entry name" value="DUF1302"/>
    <property type="match status" value="1"/>
</dbReference>
<dbReference type="PATRIC" id="fig|28229.4.peg.2547"/>
<evidence type="ECO:0000313" key="3">
    <source>
        <dbReference type="Proteomes" id="UP000029843"/>
    </source>
</evidence>
<protein>
    <recommendedName>
        <fullName evidence="4">DUF1302 domain-containing protein</fullName>
    </recommendedName>
</protein>
<keyword evidence="1" id="KW-0732">Signal</keyword>
<accession>A0A099KK59</accession>
<feature type="chain" id="PRO_5001948494" description="DUF1302 domain-containing protein" evidence="1">
    <location>
        <begin position="27"/>
        <end position="620"/>
    </location>
</feature>
<proteinExistence type="predicted"/>
<feature type="signal peptide" evidence="1">
    <location>
        <begin position="1"/>
        <end position="26"/>
    </location>
</feature>
<name>A0A099KK59_COLPS</name>
<gene>
    <name evidence="2" type="ORF">ND2E_0049</name>
</gene>
<comment type="caution">
    <text evidence="2">The sequence shown here is derived from an EMBL/GenBank/DDBJ whole genome shotgun (WGS) entry which is preliminary data.</text>
</comment>
<dbReference type="AlphaFoldDB" id="A0A099KK59"/>
<dbReference type="OrthoDB" id="7000272at2"/>
<dbReference type="EMBL" id="JQED01000031">
    <property type="protein sequence ID" value="KGJ90806.1"/>
    <property type="molecule type" value="Genomic_DNA"/>
</dbReference>
<evidence type="ECO:0008006" key="4">
    <source>
        <dbReference type="Google" id="ProtNLM"/>
    </source>
</evidence>
<reference evidence="2 3" key="1">
    <citation type="submission" date="2014-08" db="EMBL/GenBank/DDBJ databases">
        <title>Genomic and Phenotypic Diversity of Colwellia psychrerythraea strains from Disparate Marine Basins.</title>
        <authorList>
            <person name="Techtmann S.M."/>
            <person name="Stelling S.C."/>
            <person name="Utturkar S.M."/>
            <person name="Alshibli N."/>
            <person name="Harris A."/>
            <person name="Brown S.D."/>
            <person name="Hazen T.C."/>
        </authorList>
    </citation>
    <scope>NUCLEOTIDE SEQUENCE [LARGE SCALE GENOMIC DNA]</scope>
    <source>
        <strain evidence="2 3">ND2E</strain>
    </source>
</reference>